<reference evidence="2 3" key="1">
    <citation type="submission" date="2016-02" db="EMBL/GenBank/DDBJ databases">
        <title>Biosynthesis of antibiotic leucinostatins and their inhibition on Phytophthora in bio-control Purpureocillium lilacinum.</title>
        <authorList>
            <person name="Wang G."/>
            <person name="Liu Z."/>
            <person name="Lin R."/>
            <person name="Li E."/>
            <person name="Mao Z."/>
            <person name="Ling J."/>
            <person name="Yin W."/>
            <person name="Xie B."/>
        </authorList>
    </citation>
    <scope>NUCLEOTIDE SEQUENCE [LARGE SCALE GENOMIC DNA]</scope>
    <source>
        <strain evidence="2">PLFJ-1</strain>
    </source>
</reference>
<dbReference type="AlphaFoldDB" id="A0A179HHC4"/>
<proteinExistence type="predicted"/>
<feature type="compositionally biased region" description="Basic and acidic residues" evidence="1">
    <location>
        <begin position="73"/>
        <end position="84"/>
    </location>
</feature>
<gene>
    <name evidence="2" type="ORF">VFPFJ_07334</name>
</gene>
<comment type="caution">
    <text evidence="2">The sequence shown here is derived from an EMBL/GenBank/DDBJ whole genome shotgun (WGS) entry which is preliminary data.</text>
</comment>
<name>A0A179HHC4_PURLI</name>
<evidence type="ECO:0000313" key="3">
    <source>
        <dbReference type="Proteomes" id="UP000078340"/>
    </source>
</evidence>
<protein>
    <submittedName>
        <fullName evidence="2">Uncharacterized protein</fullName>
    </submittedName>
</protein>
<evidence type="ECO:0000256" key="1">
    <source>
        <dbReference type="SAM" id="MobiDB-lite"/>
    </source>
</evidence>
<feature type="region of interest" description="Disordered" evidence="1">
    <location>
        <begin position="72"/>
        <end position="100"/>
    </location>
</feature>
<organism evidence="2 3">
    <name type="scientific">Purpureocillium lilacinum</name>
    <name type="common">Paecilomyces lilacinus</name>
    <dbReference type="NCBI Taxonomy" id="33203"/>
    <lineage>
        <taxon>Eukaryota</taxon>
        <taxon>Fungi</taxon>
        <taxon>Dikarya</taxon>
        <taxon>Ascomycota</taxon>
        <taxon>Pezizomycotina</taxon>
        <taxon>Sordariomycetes</taxon>
        <taxon>Hypocreomycetidae</taxon>
        <taxon>Hypocreales</taxon>
        <taxon>Ophiocordycipitaceae</taxon>
        <taxon>Purpureocillium</taxon>
    </lineage>
</organism>
<dbReference type="Proteomes" id="UP000078340">
    <property type="component" value="Unassembled WGS sequence"/>
</dbReference>
<sequence>MPPGKSLVTEPPGRVACSVALAVGLAADEGRVWGRRLKTLGRELVSRGLHWKMHPGVEAPCSNTPTLMQSLGADRRGMGRDSRVADLTTQQSRSVWPKGC</sequence>
<dbReference type="EMBL" id="LSBI01000006">
    <property type="protein sequence ID" value="OAQ88869.1"/>
    <property type="molecule type" value="Genomic_DNA"/>
</dbReference>
<evidence type="ECO:0000313" key="2">
    <source>
        <dbReference type="EMBL" id="OAQ88869.1"/>
    </source>
</evidence>
<accession>A0A179HHC4</accession>